<dbReference type="Proteomes" id="UP000683246">
    <property type="component" value="Chromosome"/>
</dbReference>
<evidence type="ECO:0000256" key="1">
    <source>
        <dbReference type="SAM" id="Phobius"/>
    </source>
</evidence>
<gene>
    <name evidence="2" type="ORF">HZI73_03230</name>
</gene>
<sequence length="231" mass="26243">MKQDVVTKILWRMNRSGLWIWLAIIGFNMVISLIVPLFERNEFAFGRYISIMLINLSIMIISTLISLTAVMASQGLDYMITLYVERNVIFKSIMKNIWILIGLLMMILTVALGLNLNYGYTSMDNVFIFGIRGMNINGLSYILIFIYFSILGFLTVGYIMFITLLGKRFGWRYLVGTIFLTLAVAILGFNEILMFFMAGTQMPLVFGALLAIGFLFTIVNGQLIKKVEVKG</sequence>
<feature type="transmembrane region" description="Helical" evidence="1">
    <location>
        <begin position="138"/>
        <end position="161"/>
    </location>
</feature>
<keyword evidence="1" id="KW-0472">Membrane</keyword>
<keyword evidence="1" id="KW-1133">Transmembrane helix</keyword>
<dbReference type="RefSeq" id="WP_212696824.1">
    <property type="nucleotide sequence ID" value="NZ_CP058649.1"/>
</dbReference>
<feature type="transmembrane region" description="Helical" evidence="1">
    <location>
        <begin position="50"/>
        <end position="76"/>
    </location>
</feature>
<dbReference type="EMBL" id="CP058649">
    <property type="protein sequence ID" value="QUI21355.1"/>
    <property type="molecule type" value="Genomic_DNA"/>
</dbReference>
<reference evidence="2" key="1">
    <citation type="submission" date="2020-07" db="EMBL/GenBank/DDBJ databases">
        <title>Vallitalea pronyensis genome.</title>
        <authorList>
            <person name="Postec A."/>
        </authorList>
    </citation>
    <scope>NUCLEOTIDE SEQUENCE</scope>
    <source>
        <strain evidence="2">FatNI3</strain>
    </source>
</reference>
<keyword evidence="1" id="KW-0812">Transmembrane</keyword>
<keyword evidence="3" id="KW-1185">Reference proteome</keyword>
<organism evidence="2 3">
    <name type="scientific">Vallitalea pronyensis</name>
    <dbReference type="NCBI Taxonomy" id="1348613"/>
    <lineage>
        <taxon>Bacteria</taxon>
        <taxon>Bacillati</taxon>
        <taxon>Bacillota</taxon>
        <taxon>Clostridia</taxon>
        <taxon>Lachnospirales</taxon>
        <taxon>Vallitaleaceae</taxon>
        <taxon>Vallitalea</taxon>
    </lineage>
</organism>
<protein>
    <submittedName>
        <fullName evidence="2">Uncharacterized protein</fullName>
    </submittedName>
</protein>
<feature type="transmembrane region" description="Helical" evidence="1">
    <location>
        <begin position="173"/>
        <end position="198"/>
    </location>
</feature>
<evidence type="ECO:0000313" key="2">
    <source>
        <dbReference type="EMBL" id="QUI21355.1"/>
    </source>
</evidence>
<proteinExistence type="predicted"/>
<feature type="transmembrane region" description="Helical" evidence="1">
    <location>
        <begin position="97"/>
        <end position="118"/>
    </location>
</feature>
<name>A0A8J8SF82_9FIRM</name>
<dbReference type="KEGG" id="vpy:HZI73_03230"/>
<feature type="transmembrane region" description="Helical" evidence="1">
    <location>
        <begin position="204"/>
        <end position="224"/>
    </location>
</feature>
<evidence type="ECO:0000313" key="3">
    <source>
        <dbReference type="Proteomes" id="UP000683246"/>
    </source>
</evidence>
<feature type="transmembrane region" description="Helical" evidence="1">
    <location>
        <begin position="18"/>
        <end position="38"/>
    </location>
</feature>
<accession>A0A8J8SF82</accession>
<dbReference type="AlphaFoldDB" id="A0A8J8SF82"/>